<feature type="non-terminal residue" evidence="1">
    <location>
        <position position="49"/>
    </location>
</feature>
<evidence type="ECO:0000313" key="2">
    <source>
        <dbReference type="Proteomes" id="UP000242913"/>
    </source>
</evidence>
<keyword evidence="2" id="KW-1185">Reference proteome</keyword>
<dbReference type="AlphaFoldDB" id="A0A238BSQ0"/>
<proteinExistence type="predicted"/>
<protein>
    <submittedName>
        <fullName evidence="1">Uncharacterized protein</fullName>
    </submittedName>
</protein>
<gene>
    <name evidence="1" type="ORF">X798_05285</name>
</gene>
<sequence>MESIPIISRDCINFEISINVIELKVGKDFDRQERHTIIGICHCLLIIEM</sequence>
<dbReference type="EMBL" id="KZ270024">
    <property type="protein sequence ID" value="OZC07730.1"/>
    <property type="molecule type" value="Genomic_DNA"/>
</dbReference>
<reference evidence="1 2" key="1">
    <citation type="submission" date="2015-12" db="EMBL/GenBank/DDBJ databases">
        <title>Draft genome of the nematode, Onchocerca flexuosa.</title>
        <authorList>
            <person name="Mitreva M."/>
        </authorList>
    </citation>
    <scope>NUCLEOTIDE SEQUENCE [LARGE SCALE GENOMIC DNA]</scope>
    <source>
        <strain evidence="1">Red Deer</strain>
    </source>
</reference>
<name>A0A238BSQ0_9BILA</name>
<dbReference type="Proteomes" id="UP000242913">
    <property type="component" value="Unassembled WGS sequence"/>
</dbReference>
<evidence type="ECO:0000313" key="1">
    <source>
        <dbReference type="EMBL" id="OZC07730.1"/>
    </source>
</evidence>
<organism evidence="1 2">
    <name type="scientific">Onchocerca flexuosa</name>
    <dbReference type="NCBI Taxonomy" id="387005"/>
    <lineage>
        <taxon>Eukaryota</taxon>
        <taxon>Metazoa</taxon>
        <taxon>Ecdysozoa</taxon>
        <taxon>Nematoda</taxon>
        <taxon>Chromadorea</taxon>
        <taxon>Rhabditida</taxon>
        <taxon>Spirurina</taxon>
        <taxon>Spiruromorpha</taxon>
        <taxon>Filarioidea</taxon>
        <taxon>Onchocercidae</taxon>
        <taxon>Onchocerca</taxon>
    </lineage>
</organism>
<accession>A0A238BSQ0</accession>